<dbReference type="NCBIfam" id="TIGR03848">
    <property type="entry name" value="MSMEG_4193"/>
    <property type="match status" value="1"/>
</dbReference>
<dbReference type="InterPro" id="IPR050275">
    <property type="entry name" value="PGM_Phosphatase"/>
</dbReference>
<dbReference type="PANTHER" id="PTHR48100">
    <property type="entry name" value="BROAD-SPECIFICITY PHOSPHATASE YOR283W-RELATED"/>
    <property type="match status" value="1"/>
</dbReference>
<dbReference type="SMART" id="SM00855">
    <property type="entry name" value="PGAM"/>
    <property type="match status" value="1"/>
</dbReference>
<dbReference type="Proteomes" id="UP000230842">
    <property type="component" value="Unassembled WGS sequence"/>
</dbReference>
<dbReference type="RefSeq" id="WP_039362018.1">
    <property type="nucleotide sequence ID" value="NZ_PGEZ01000002.1"/>
</dbReference>
<dbReference type="PANTHER" id="PTHR48100:SF2">
    <property type="entry name" value="CONSERVED PROTEIN"/>
    <property type="match status" value="1"/>
</dbReference>
<dbReference type="Pfam" id="PF00300">
    <property type="entry name" value="His_Phos_1"/>
    <property type="match status" value="1"/>
</dbReference>
<reference evidence="2 3" key="1">
    <citation type="submission" date="2017-11" db="EMBL/GenBank/DDBJ databases">
        <title>Genomic Encyclopedia of Archaeal and Bacterial Type Strains, Phase II (KMG-II): From Individual Species to Whole Genera.</title>
        <authorList>
            <person name="Goeker M."/>
        </authorList>
    </citation>
    <scope>NUCLEOTIDE SEQUENCE [LARGE SCALE GENOMIC DNA]</scope>
    <source>
        <strain evidence="2 3">DSM 27763</strain>
    </source>
</reference>
<dbReference type="InterPro" id="IPR013078">
    <property type="entry name" value="His_Pase_superF_clade-1"/>
</dbReference>
<dbReference type="InterPro" id="IPR029033">
    <property type="entry name" value="His_PPase_superfam"/>
</dbReference>
<dbReference type="EMBL" id="PGEZ01000002">
    <property type="protein sequence ID" value="PJJ53513.1"/>
    <property type="molecule type" value="Genomic_DNA"/>
</dbReference>
<gene>
    <name evidence="2" type="ORF">CLV56_3002</name>
</gene>
<name>A0A0B2B8P1_9ACTN</name>
<proteinExistence type="predicted"/>
<feature type="region of interest" description="Disordered" evidence="1">
    <location>
        <begin position="210"/>
        <end position="233"/>
    </location>
</feature>
<dbReference type="CDD" id="cd07067">
    <property type="entry name" value="HP_PGM_like"/>
    <property type="match status" value="1"/>
</dbReference>
<dbReference type="Gene3D" id="3.40.50.1240">
    <property type="entry name" value="Phosphoglycerate mutase-like"/>
    <property type="match status" value="1"/>
</dbReference>
<dbReference type="InterPro" id="IPR022492">
    <property type="entry name" value="Phosphomutase_MSMEG4193_put"/>
</dbReference>
<dbReference type="OrthoDB" id="4120859at2"/>
<sequence>MPTLFLVRHGRTAANTAGVLAGRSRGVGLDPTGERQAQQAATRLAAVDLALVAASPLQRTMQTARAVVAAQKGDPTLRREPGLVECGYGRWTGRKLTDLAKEPLWSQVQEQPSAVTFPGGESMPAMAARAVETVRRTDRALTRRHGDDALWAAVSHGDVIKAVLADALGMHLDAFQRIAVAPGSVSVVAYGLRRPTVLLMNDSGSDLAPFGRRADASGTDGPRSGDAPVGGGA</sequence>
<comment type="caution">
    <text evidence="2">The sequence shown here is derived from an EMBL/GenBank/DDBJ whole genome shotgun (WGS) entry which is preliminary data.</text>
</comment>
<keyword evidence="3" id="KW-1185">Reference proteome</keyword>
<accession>A0A0B2B8P1</accession>
<organism evidence="2 3">
    <name type="scientific">Mumia flava</name>
    <dbReference type="NCBI Taxonomy" id="1348852"/>
    <lineage>
        <taxon>Bacteria</taxon>
        <taxon>Bacillati</taxon>
        <taxon>Actinomycetota</taxon>
        <taxon>Actinomycetes</taxon>
        <taxon>Propionibacteriales</taxon>
        <taxon>Nocardioidaceae</taxon>
        <taxon>Mumia</taxon>
    </lineage>
</organism>
<evidence type="ECO:0000256" key="1">
    <source>
        <dbReference type="SAM" id="MobiDB-lite"/>
    </source>
</evidence>
<protein>
    <submittedName>
        <fullName evidence="2">2,3-bisphosphoglycerate-dependent phosphoglycerate mutase</fullName>
    </submittedName>
</protein>
<dbReference type="GO" id="GO:0005737">
    <property type="term" value="C:cytoplasm"/>
    <property type="evidence" value="ECO:0007669"/>
    <property type="project" value="TreeGrafter"/>
</dbReference>
<dbReference type="AlphaFoldDB" id="A0A0B2B8P1"/>
<dbReference type="SUPFAM" id="SSF53254">
    <property type="entry name" value="Phosphoglycerate mutase-like"/>
    <property type="match status" value="1"/>
</dbReference>
<evidence type="ECO:0000313" key="2">
    <source>
        <dbReference type="EMBL" id="PJJ53513.1"/>
    </source>
</evidence>
<dbReference type="GO" id="GO:0016791">
    <property type="term" value="F:phosphatase activity"/>
    <property type="evidence" value="ECO:0007669"/>
    <property type="project" value="TreeGrafter"/>
</dbReference>
<evidence type="ECO:0000313" key="3">
    <source>
        <dbReference type="Proteomes" id="UP000230842"/>
    </source>
</evidence>